<organism evidence="1 2">
    <name type="scientific">Kipferlia bialata</name>
    <dbReference type="NCBI Taxonomy" id="797122"/>
    <lineage>
        <taxon>Eukaryota</taxon>
        <taxon>Metamonada</taxon>
        <taxon>Carpediemonas-like organisms</taxon>
        <taxon>Kipferlia</taxon>
    </lineage>
</organism>
<sequence>MSQTTIIIGAIAAGTACAASLRRRDENHNIIMIDKGEFISTAVCGMPMHLSGEIPGEDSLVVMPPAKFIKLFNIDLRLNTEMLSVNAEAKTVLL</sequence>
<dbReference type="EMBL" id="BDIP01005269">
    <property type="protein sequence ID" value="GIQ89645.1"/>
    <property type="molecule type" value="Genomic_DNA"/>
</dbReference>
<protein>
    <recommendedName>
        <fullName evidence="3">FAD/NAD(P)-binding domain-containing protein</fullName>
    </recommendedName>
</protein>
<dbReference type="AlphaFoldDB" id="A0A9K3D724"/>
<dbReference type="SUPFAM" id="SSF51905">
    <property type="entry name" value="FAD/NAD(P)-binding domain"/>
    <property type="match status" value="1"/>
</dbReference>
<dbReference type="OrthoDB" id="361797at2759"/>
<reference evidence="1 2" key="1">
    <citation type="journal article" date="2018" name="PLoS ONE">
        <title>The draft genome of Kipferlia bialata reveals reductive genome evolution in fornicate parasites.</title>
        <authorList>
            <person name="Tanifuji G."/>
            <person name="Takabayashi S."/>
            <person name="Kume K."/>
            <person name="Takagi M."/>
            <person name="Nakayama T."/>
            <person name="Kamikawa R."/>
            <person name="Inagaki Y."/>
            <person name="Hashimoto T."/>
        </authorList>
    </citation>
    <scope>NUCLEOTIDE SEQUENCE [LARGE SCALE GENOMIC DNA]</scope>
    <source>
        <strain evidence="1">NY0173</strain>
    </source>
</reference>
<name>A0A9K3D724_9EUKA</name>
<feature type="non-terminal residue" evidence="1">
    <location>
        <position position="94"/>
    </location>
</feature>
<evidence type="ECO:0000313" key="1">
    <source>
        <dbReference type="EMBL" id="GIQ89645.1"/>
    </source>
</evidence>
<evidence type="ECO:0008006" key="3">
    <source>
        <dbReference type="Google" id="ProtNLM"/>
    </source>
</evidence>
<dbReference type="Proteomes" id="UP000265618">
    <property type="component" value="Unassembled WGS sequence"/>
</dbReference>
<gene>
    <name evidence="1" type="ORF">KIPB_012169</name>
</gene>
<dbReference type="Gene3D" id="3.50.50.60">
    <property type="entry name" value="FAD/NAD(P)-binding domain"/>
    <property type="match status" value="1"/>
</dbReference>
<dbReference type="InterPro" id="IPR036188">
    <property type="entry name" value="FAD/NAD-bd_sf"/>
</dbReference>
<comment type="caution">
    <text evidence="1">The sequence shown here is derived from an EMBL/GenBank/DDBJ whole genome shotgun (WGS) entry which is preliminary data.</text>
</comment>
<proteinExistence type="predicted"/>
<keyword evidence="2" id="KW-1185">Reference proteome</keyword>
<accession>A0A9K3D724</accession>
<evidence type="ECO:0000313" key="2">
    <source>
        <dbReference type="Proteomes" id="UP000265618"/>
    </source>
</evidence>